<dbReference type="EMBL" id="JARKNE010000004">
    <property type="protein sequence ID" value="KAK5834808.1"/>
    <property type="molecule type" value="Genomic_DNA"/>
</dbReference>
<gene>
    <name evidence="2" type="ORF">PVK06_010484</name>
</gene>
<dbReference type="Gene3D" id="3.30.70.270">
    <property type="match status" value="1"/>
</dbReference>
<dbReference type="InterPro" id="IPR000477">
    <property type="entry name" value="RT_dom"/>
</dbReference>
<reference evidence="2 3" key="1">
    <citation type="submission" date="2023-03" db="EMBL/GenBank/DDBJ databases">
        <title>WGS of Gossypium arboreum.</title>
        <authorList>
            <person name="Yu D."/>
        </authorList>
    </citation>
    <scope>NUCLEOTIDE SEQUENCE [LARGE SCALE GENOMIC DNA]</scope>
    <source>
        <tissue evidence="2">Leaf</tissue>
    </source>
</reference>
<dbReference type="CDD" id="cd01647">
    <property type="entry name" value="RT_LTR"/>
    <property type="match status" value="1"/>
</dbReference>
<dbReference type="PANTHER" id="PTHR24559">
    <property type="entry name" value="TRANSPOSON TY3-I GAG-POL POLYPROTEIN"/>
    <property type="match status" value="1"/>
</dbReference>
<dbReference type="InterPro" id="IPR043502">
    <property type="entry name" value="DNA/RNA_pol_sf"/>
</dbReference>
<dbReference type="InterPro" id="IPR053134">
    <property type="entry name" value="RNA-dir_DNA_polymerase"/>
</dbReference>
<dbReference type="Pfam" id="PF00078">
    <property type="entry name" value="RVT_1"/>
    <property type="match status" value="1"/>
</dbReference>
<evidence type="ECO:0000313" key="3">
    <source>
        <dbReference type="Proteomes" id="UP001358586"/>
    </source>
</evidence>
<dbReference type="PANTHER" id="PTHR24559:SF445">
    <property type="entry name" value="RNA-DIRECTED DNA POLYMERASE HOMOLOG"/>
    <property type="match status" value="1"/>
</dbReference>
<keyword evidence="3" id="KW-1185">Reference proteome</keyword>
<evidence type="ECO:0000259" key="1">
    <source>
        <dbReference type="Pfam" id="PF00078"/>
    </source>
</evidence>
<protein>
    <recommendedName>
        <fullName evidence="1">Reverse transcriptase domain-containing protein</fullName>
    </recommendedName>
</protein>
<accession>A0ABR0Q684</accession>
<sequence length="338" mass="38149">MEADNTAGSSDLLLGRPFLSTASTKIDVRSGTLTMEFDGEIVKFNVYDAISHPSEILSVNRVDLIDSLVDETFESTYEDESKYRYDDYEFVKTLLSPSETKLLPSVVQAPDLELEPLPAYLKYAFLGKGNTLPIIISNNLSKPDEESLISVLKSHKEAIGWTIADLKGISPLTYTHKIYLKENTKPKREAQRRLNPNMMDVVKKEIIKLLDADIIFPISDSRWVSPVQGVPKKTGVTVKKNAEGDLVPIRVQNGWHVCIDYRKLNAFTRKDHFSLPFIDQMLERLAGKTHFCCLDGYSGFFQIPVVSEDQEKTTFTCPFGTFAYRRIPFGLCNTPATF</sequence>
<feature type="domain" description="Reverse transcriptase" evidence="1">
    <location>
        <begin position="252"/>
        <end position="338"/>
    </location>
</feature>
<comment type="caution">
    <text evidence="2">The sequence shown here is derived from an EMBL/GenBank/DDBJ whole genome shotgun (WGS) entry which is preliminary data.</text>
</comment>
<dbReference type="InterPro" id="IPR043128">
    <property type="entry name" value="Rev_trsase/Diguanyl_cyclase"/>
</dbReference>
<organism evidence="2 3">
    <name type="scientific">Gossypium arboreum</name>
    <name type="common">Tree cotton</name>
    <name type="synonym">Gossypium nanking</name>
    <dbReference type="NCBI Taxonomy" id="29729"/>
    <lineage>
        <taxon>Eukaryota</taxon>
        <taxon>Viridiplantae</taxon>
        <taxon>Streptophyta</taxon>
        <taxon>Embryophyta</taxon>
        <taxon>Tracheophyta</taxon>
        <taxon>Spermatophyta</taxon>
        <taxon>Magnoliopsida</taxon>
        <taxon>eudicotyledons</taxon>
        <taxon>Gunneridae</taxon>
        <taxon>Pentapetalae</taxon>
        <taxon>rosids</taxon>
        <taxon>malvids</taxon>
        <taxon>Malvales</taxon>
        <taxon>Malvaceae</taxon>
        <taxon>Malvoideae</taxon>
        <taxon>Gossypium</taxon>
    </lineage>
</organism>
<name>A0ABR0Q684_GOSAR</name>
<dbReference type="Gene3D" id="3.10.10.10">
    <property type="entry name" value="HIV Type 1 Reverse Transcriptase, subunit A, domain 1"/>
    <property type="match status" value="1"/>
</dbReference>
<dbReference type="Proteomes" id="UP001358586">
    <property type="component" value="Chromosome 4"/>
</dbReference>
<dbReference type="SUPFAM" id="SSF56672">
    <property type="entry name" value="DNA/RNA polymerases"/>
    <property type="match status" value="1"/>
</dbReference>
<evidence type="ECO:0000313" key="2">
    <source>
        <dbReference type="EMBL" id="KAK5834808.1"/>
    </source>
</evidence>
<proteinExistence type="predicted"/>